<dbReference type="InterPro" id="IPR029063">
    <property type="entry name" value="SAM-dependent_MTases_sf"/>
</dbReference>
<comment type="similarity">
    <text evidence="4">Belongs to the N(4)/N(6)-methyltransferase family.</text>
</comment>
<sequence>MDKFEKKVKIELYNDHFENAKRYQIPRAQLIIADIPYNIGINAYGSRSDWYVGGDNKNGESDKAGKEFFDTDKDFKIYNFFQFCTRLLKKEPRERGQAPCMIIFCSWQQLNEIKDYAKQFGFNHAMPLFFIKSTSSQVLKANMRICGATETALVLYRDKLPKFNNNGRMILDWFAYDRGGNYPKIHPTQKPVSVLKQLIEIYTDPYDVVIDPVAGSASTLRACAELGRSCYGFEIKKDFYNLAKEKMLSNVQTQLF</sequence>
<dbReference type="InterPro" id="IPR001091">
    <property type="entry name" value="RM_Methyltransferase"/>
</dbReference>
<organism evidence="6 7">
    <name type="scientific">Faecalitalea cylindroides</name>
    <dbReference type="NCBI Taxonomy" id="39483"/>
    <lineage>
        <taxon>Bacteria</taxon>
        <taxon>Bacillati</taxon>
        <taxon>Bacillota</taxon>
        <taxon>Erysipelotrichia</taxon>
        <taxon>Erysipelotrichales</taxon>
        <taxon>Erysipelotrichaceae</taxon>
        <taxon>Faecalitalea</taxon>
    </lineage>
</organism>
<dbReference type="Pfam" id="PF01555">
    <property type="entry name" value="N6_N4_Mtase"/>
    <property type="match status" value="1"/>
</dbReference>
<dbReference type="GO" id="GO:0003677">
    <property type="term" value="F:DNA binding"/>
    <property type="evidence" value="ECO:0007669"/>
    <property type="project" value="InterPro"/>
</dbReference>
<evidence type="ECO:0000256" key="4">
    <source>
        <dbReference type="RuleBase" id="RU362026"/>
    </source>
</evidence>
<keyword evidence="2 6" id="KW-0808">Transferase</keyword>
<reference evidence="7" key="1">
    <citation type="submission" date="2017-04" db="EMBL/GenBank/DDBJ databases">
        <title>Function of individual gut microbiota members based on whole genome sequencing of pure cultures obtained from chicken caecum.</title>
        <authorList>
            <person name="Medvecky M."/>
            <person name="Cejkova D."/>
            <person name="Polansky O."/>
            <person name="Karasova D."/>
            <person name="Kubasova T."/>
            <person name="Cizek A."/>
            <person name="Rychlik I."/>
        </authorList>
    </citation>
    <scope>NUCLEOTIDE SEQUENCE [LARGE SCALE GENOMIC DNA]</scope>
    <source>
        <strain evidence="7">An178</strain>
    </source>
</reference>
<name>A0A1Y4LYP2_9FIRM</name>
<dbReference type="Gene3D" id="3.40.50.150">
    <property type="entry name" value="Vaccinia Virus protein VP39"/>
    <property type="match status" value="1"/>
</dbReference>
<gene>
    <name evidence="6" type="ORF">B5F14_01800</name>
</gene>
<dbReference type="SUPFAM" id="SSF53335">
    <property type="entry name" value="S-adenosyl-L-methionine-dependent methyltransferases"/>
    <property type="match status" value="1"/>
</dbReference>
<proteinExistence type="inferred from homology"/>
<feature type="domain" description="DNA methylase N-4/N-6" evidence="5">
    <location>
        <begin position="29"/>
        <end position="245"/>
    </location>
</feature>
<accession>A0A1Y4LYP2</accession>
<dbReference type="EMBL" id="NFKM01000002">
    <property type="protein sequence ID" value="OUP61716.1"/>
    <property type="molecule type" value="Genomic_DNA"/>
</dbReference>
<dbReference type="RefSeq" id="WP_087158158.1">
    <property type="nucleotide sequence ID" value="NZ_NFKM01000002.1"/>
</dbReference>
<dbReference type="GO" id="GO:0008170">
    <property type="term" value="F:N-methyltransferase activity"/>
    <property type="evidence" value="ECO:0007669"/>
    <property type="project" value="InterPro"/>
</dbReference>
<evidence type="ECO:0000313" key="6">
    <source>
        <dbReference type="EMBL" id="OUP61716.1"/>
    </source>
</evidence>
<dbReference type="AlphaFoldDB" id="A0A1Y4LYP2"/>
<keyword evidence="1 6" id="KW-0489">Methyltransferase</keyword>
<dbReference type="Proteomes" id="UP000195447">
    <property type="component" value="Unassembled WGS sequence"/>
</dbReference>
<protein>
    <recommendedName>
        <fullName evidence="4">Methyltransferase</fullName>
        <ecNumber evidence="4">2.1.1.-</ecNumber>
    </recommendedName>
</protein>
<evidence type="ECO:0000256" key="2">
    <source>
        <dbReference type="ARBA" id="ARBA00022679"/>
    </source>
</evidence>
<comment type="caution">
    <text evidence="6">The sequence shown here is derived from an EMBL/GenBank/DDBJ whole genome shotgun (WGS) entry which is preliminary data.</text>
</comment>
<evidence type="ECO:0000256" key="3">
    <source>
        <dbReference type="ARBA" id="ARBA00022747"/>
    </source>
</evidence>
<evidence type="ECO:0000313" key="7">
    <source>
        <dbReference type="Proteomes" id="UP000195447"/>
    </source>
</evidence>
<evidence type="ECO:0000256" key="1">
    <source>
        <dbReference type="ARBA" id="ARBA00022603"/>
    </source>
</evidence>
<keyword evidence="3" id="KW-0680">Restriction system</keyword>
<keyword evidence="7" id="KW-1185">Reference proteome</keyword>
<dbReference type="PRINTS" id="PR00508">
    <property type="entry name" value="S21N4MTFRASE"/>
</dbReference>
<dbReference type="InterPro" id="IPR002941">
    <property type="entry name" value="DNA_methylase_N4/N6"/>
</dbReference>
<dbReference type="GO" id="GO:0009307">
    <property type="term" value="P:DNA restriction-modification system"/>
    <property type="evidence" value="ECO:0007669"/>
    <property type="project" value="UniProtKB-KW"/>
</dbReference>
<dbReference type="EC" id="2.1.1.-" evidence="4"/>
<dbReference type="GO" id="GO:0032259">
    <property type="term" value="P:methylation"/>
    <property type="evidence" value="ECO:0007669"/>
    <property type="project" value="UniProtKB-KW"/>
</dbReference>
<evidence type="ECO:0000259" key="5">
    <source>
        <dbReference type="Pfam" id="PF01555"/>
    </source>
</evidence>